<feature type="chain" id="PRO_5018002549" evidence="1">
    <location>
        <begin position="21"/>
        <end position="128"/>
    </location>
</feature>
<proteinExistence type="predicted"/>
<dbReference type="InParanoid" id="A0A3N4LFR2"/>
<keyword evidence="1" id="KW-0732">Signal</keyword>
<protein>
    <submittedName>
        <fullName evidence="2">Uncharacterized protein</fullName>
    </submittedName>
</protein>
<name>A0A3N4LFR2_9PEZI</name>
<reference evidence="2 3" key="1">
    <citation type="journal article" date="2018" name="Nat. Ecol. Evol.">
        <title>Pezizomycetes genomes reveal the molecular basis of ectomycorrhizal truffle lifestyle.</title>
        <authorList>
            <person name="Murat C."/>
            <person name="Payen T."/>
            <person name="Noel B."/>
            <person name="Kuo A."/>
            <person name="Morin E."/>
            <person name="Chen J."/>
            <person name="Kohler A."/>
            <person name="Krizsan K."/>
            <person name="Balestrini R."/>
            <person name="Da Silva C."/>
            <person name="Montanini B."/>
            <person name="Hainaut M."/>
            <person name="Levati E."/>
            <person name="Barry K.W."/>
            <person name="Belfiori B."/>
            <person name="Cichocki N."/>
            <person name="Clum A."/>
            <person name="Dockter R.B."/>
            <person name="Fauchery L."/>
            <person name="Guy J."/>
            <person name="Iotti M."/>
            <person name="Le Tacon F."/>
            <person name="Lindquist E.A."/>
            <person name="Lipzen A."/>
            <person name="Malagnac F."/>
            <person name="Mello A."/>
            <person name="Molinier V."/>
            <person name="Miyauchi S."/>
            <person name="Poulain J."/>
            <person name="Riccioni C."/>
            <person name="Rubini A."/>
            <person name="Sitrit Y."/>
            <person name="Splivallo R."/>
            <person name="Traeger S."/>
            <person name="Wang M."/>
            <person name="Zifcakova L."/>
            <person name="Wipf D."/>
            <person name="Zambonelli A."/>
            <person name="Paolocci F."/>
            <person name="Nowrousian M."/>
            <person name="Ottonello S."/>
            <person name="Baldrian P."/>
            <person name="Spatafora J.W."/>
            <person name="Henrissat B."/>
            <person name="Nagy L.G."/>
            <person name="Aury J.M."/>
            <person name="Wincker P."/>
            <person name="Grigoriev I.V."/>
            <person name="Bonfante P."/>
            <person name="Martin F.M."/>
        </authorList>
    </citation>
    <scope>NUCLEOTIDE SEQUENCE [LARGE SCALE GENOMIC DNA]</scope>
    <source>
        <strain evidence="2 3">ATCC MYA-4762</strain>
    </source>
</reference>
<gene>
    <name evidence="2" type="ORF">L211DRAFT_841828</name>
</gene>
<evidence type="ECO:0000313" key="3">
    <source>
        <dbReference type="Proteomes" id="UP000267821"/>
    </source>
</evidence>
<dbReference type="EMBL" id="ML121574">
    <property type="protein sequence ID" value="RPB20309.1"/>
    <property type="molecule type" value="Genomic_DNA"/>
</dbReference>
<dbReference type="Proteomes" id="UP000267821">
    <property type="component" value="Unassembled WGS sequence"/>
</dbReference>
<keyword evidence="3" id="KW-1185">Reference proteome</keyword>
<accession>A0A3N4LFR2</accession>
<evidence type="ECO:0000313" key="2">
    <source>
        <dbReference type="EMBL" id="RPB20309.1"/>
    </source>
</evidence>
<organism evidence="2 3">
    <name type="scientific">Terfezia boudieri ATCC MYA-4762</name>
    <dbReference type="NCBI Taxonomy" id="1051890"/>
    <lineage>
        <taxon>Eukaryota</taxon>
        <taxon>Fungi</taxon>
        <taxon>Dikarya</taxon>
        <taxon>Ascomycota</taxon>
        <taxon>Pezizomycotina</taxon>
        <taxon>Pezizomycetes</taxon>
        <taxon>Pezizales</taxon>
        <taxon>Pezizaceae</taxon>
        <taxon>Terfezia</taxon>
    </lineage>
</organism>
<dbReference type="AlphaFoldDB" id="A0A3N4LFR2"/>
<dbReference type="OrthoDB" id="5281789at2759"/>
<feature type="signal peptide" evidence="1">
    <location>
        <begin position="1"/>
        <end position="20"/>
    </location>
</feature>
<sequence length="128" mass="14115">MQFSTFFATTLTLFTAGSFACVKITASVSSGLSTTVEVTINDNGVQTCKGLVKGCAGVIPCNTSQRWYWAYADTCHNSLNMGPTIQYQTDHGKWEWKGMSGNCDSWNCCGGNIPCVCRNCWYTRQEFC</sequence>
<evidence type="ECO:0000256" key="1">
    <source>
        <dbReference type="SAM" id="SignalP"/>
    </source>
</evidence>